<reference evidence="1 2" key="1">
    <citation type="journal article" date="2012" name="Science">
        <title>The Paleozoic origin of enzymatic lignin decomposition reconstructed from 31 fungal genomes.</title>
        <authorList>
            <person name="Floudas D."/>
            <person name="Binder M."/>
            <person name="Riley R."/>
            <person name="Barry K."/>
            <person name="Blanchette R.A."/>
            <person name="Henrissat B."/>
            <person name="Martinez A.T."/>
            <person name="Otillar R."/>
            <person name="Spatafora J.W."/>
            <person name="Yadav J.S."/>
            <person name="Aerts A."/>
            <person name="Benoit I."/>
            <person name="Boyd A."/>
            <person name="Carlson A."/>
            <person name="Copeland A."/>
            <person name="Coutinho P.M."/>
            <person name="de Vries R.P."/>
            <person name="Ferreira P."/>
            <person name="Findley K."/>
            <person name="Foster B."/>
            <person name="Gaskell J."/>
            <person name="Glotzer D."/>
            <person name="Gorecki P."/>
            <person name="Heitman J."/>
            <person name="Hesse C."/>
            <person name="Hori C."/>
            <person name="Igarashi K."/>
            <person name="Jurgens J.A."/>
            <person name="Kallen N."/>
            <person name="Kersten P."/>
            <person name="Kohler A."/>
            <person name="Kuees U."/>
            <person name="Kumar T.K.A."/>
            <person name="Kuo A."/>
            <person name="LaButti K."/>
            <person name="Larrondo L.F."/>
            <person name="Lindquist E."/>
            <person name="Ling A."/>
            <person name="Lombard V."/>
            <person name="Lucas S."/>
            <person name="Lundell T."/>
            <person name="Martin R."/>
            <person name="McLaughlin D.J."/>
            <person name="Morgenstern I."/>
            <person name="Morin E."/>
            <person name="Murat C."/>
            <person name="Nagy L.G."/>
            <person name="Nolan M."/>
            <person name="Ohm R.A."/>
            <person name="Patyshakuliyeva A."/>
            <person name="Rokas A."/>
            <person name="Ruiz-Duenas F.J."/>
            <person name="Sabat G."/>
            <person name="Salamov A."/>
            <person name="Samejima M."/>
            <person name="Schmutz J."/>
            <person name="Slot J.C."/>
            <person name="St John F."/>
            <person name="Stenlid J."/>
            <person name="Sun H."/>
            <person name="Sun S."/>
            <person name="Syed K."/>
            <person name="Tsang A."/>
            <person name="Wiebenga A."/>
            <person name="Young D."/>
            <person name="Pisabarro A."/>
            <person name="Eastwood D.C."/>
            <person name="Martin F."/>
            <person name="Cullen D."/>
            <person name="Grigoriev I.V."/>
            <person name="Hibbett D.S."/>
        </authorList>
    </citation>
    <scope>NUCLEOTIDE SEQUENCE [LARGE SCALE GENOMIC DNA]</scope>
    <source>
        <strain evidence="1 2">ATCC 11539</strain>
    </source>
</reference>
<evidence type="ECO:0000313" key="2">
    <source>
        <dbReference type="Proteomes" id="UP000030669"/>
    </source>
</evidence>
<keyword evidence="2" id="KW-1185">Reference proteome</keyword>
<protein>
    <submittedName>
        <fullName evidence="1">Uncharacterized protein</fullName>
    </submittedName>
</protein>
<dbReference type="RefSeq" id="XP_007869258.1">
    <property type="nucleotide sequence ID" value="XM_007871067.1"/>
</dbReference>
<dbReference type="HOGENOM" id="CLU_076651_0_0_1"/>
<dbReference type="Proteomes" id="UP000030669">
    <property type="component" value="Unassembled WGS sequence"/>
</dbReference>
<accession>S7PX43</accession>
<gene>
    <name evidence="1" type="ORF">GLOTRDRAFT_132182</name>
</gene>
<sequence>MQDFLLDGQNILEASVRLVESSLDQWIDVQVVDTLRNEGDVVDRLTSNLFIHTRILIGHILKALSPGWCLSIEAQVVDKGQGARMDHLIKLVYDENEDRENVFDQKKASQFDRKCLVIVEEKRPGFVKPQEWVDFAVSTLGHSDGEVKPYPLAANDVKNLQPAVHAHLPQVLKYGKSVKCGRVLLISYGQAVALRWHGALKTKAGHTAIQGMVSPLESQRICLAGGAG</sequence>
<dbReference type="EMBL" id="KB469308">
    <property type="protein sequence ID" value="EPQ52058.1"/>
    <property type="molecule type" value="Genomic_DNA"/>
</dbReference>
<dbReference type="KEGG" id="gtr:GLOTRDRAFT_132182"/>
<name>S7PX43_GLOTA</name>
<dbReference type="GeneID" id="19302447"/>
<evidence type="ECO:0000313" key="1">
    <source>
        <dbReference type="EMBL" id="EPQ52058.1"/>
    </source>
</evidence>
<organism evidence="1 2">
    <name type="scientific">Gloeophyllum trabeum (strain ATCC 11539 / FP-39264 / Madison 617)</name>
    <name type="common">Brown rot fungus</name>
    <dbReference type="NCBI Taxonomy" id="670483"/>
    <lineage>
        <taxon>Eukaryota</taxon>
        <taxon>Fungi</taxon>
        <taxon>Dikarya</taxon>
        <taxon>Basidiomycota</taxon>
        <taxon>Agaricomycotina</taxon>
        <taxon>Agaricomycetes</taxon>
        <taxon>Gloeophyllales</taxon>
        <taxon>Gloeophyllaceae</taxon>
        <taxon>Gloeophyllum</taxon>
    </lineage>
</organism>
<dbReference type="AlphaFoldDB" id="S7PX43"/>
<proteinExistence type="predicted"/>